<keyword evidence="1" id="KW-0472">Membrane</keyword>
<dbReference type="PANTHER" id="PTHR12277:SF194">
    <property type="entry name" value="FI04476P"/>
    <property type="match status" value="1"/>
</dbReference>
<dbReference type="Proteomes" id="UP001203297">
    <property type="component" value="Unassembled WGS sequence"/>
</dbReference>
<accession>A0AAD4LXW8</accession>
<keyword evidence="4" id="KW-1185">Reference proteome</keyword>
<dbReference type="InterPro" id="IPR000073">
    <property type="entry name" value="AB_hydrolase_1"/>
</dbReference>
<dbReference type="Gene3D" id="3.40.50.1820">
    <property type="entry name" value="alpha/beta hydrolase"/>
    <property type="match status" value="1"/>
</dbReference>
<comment type="caution">
    <text evidence="3">The sequence shown here is derived from an EMBL/GenBank/DDBJ whole genome shotgun (WGS) entry which is preliminary data.</text>
</comment>
<sequence length="422" mass="47567">MAMTVQLPPRTIFLQIVRRFFLILCGTYFLLLALGAVPFVQKQLVYAHNFKFPFFCQYGLPERYDLAPFKTHNVRIHTSDNETLGAWFTLADPFYVSHKADLFTPTSSSEELIRSALRAHPTILFLHGMGATRAYRTRVQHYQTFASRLQANVLAPDYRGFGDSTGTPSEAGLTLDARAAWDWLRERGALPENILIVGNSLGTGVAVQFASSLESEGEDGDKWSGGGKAEWGGETRREQPRGVVLLAAFSNIETLLDTFYVLKIVPLLVPLRPFPYISGFLKRFLIHRFDSLAKVVELRVPLLIVHAEDDWDIPYSHSQTLFDAFLEQHLPPLPEMTATIMGASDEVAEHVAKLSQERAVLRRELVTASEIERVGRMEVFSKDRPDRKVVFIQTRWGGHDTVGLIEGVQDYIAEMFNMGYVA</sequence>
<feature type="transmembrane region" description="Helical" evidence="1">
    <location>
        <begin position="20"/>
        <end position="40"/>
    </location>
</feature>
<feature type="domain" description="AB hydrolase-1" evidence="2">
    <location>
        <begin position="123"/>
        <end position="361"/>
    </location>
</feature>
<reference evidence="3" key="1">
    <citation type="journal article" date="2022" name="New Phytol.">
        <title>Evolutionary transition to the ectomycorrhizal habit in the genomes of a hyperdiverse lineage of mushroom-forming fungi.</title>
        <authorList>
            <person name="Looney B."/>
            <person name="Miyauchi S."/>
            <person name="Morin E."/>
            <person name="Drula E."/>
            <person name="Courty P.E."/>
            <person name="Kohler A."/>
            <person name="Kuo A."/>
            <person name="LaButti K."/>
            <person name="Pangilinan J."/>
            <person name="Lipzen A."/>
            <person name="Riley R."/>
            <person name="Andreopoulos W."/>
            <person name="He G."/>
            <person name="Johnson J."/>
            <person name="Nolan M."/>
            <person name="Tritt A."/>
            <person name="Barry K.W."/>
            <person name="Grigoriev I.V."/>
            <person name="Nagy L.G."/>
            <person name="Hibbett D."/>
            <person name="Henrissat B."/>
            <person name="Matheny P.B."/>
            <person name="Labbe J."/>
            <person name="Martin F.M."/>
        </authorList>
    </citation>
    <scope>NUCLEOTIDE SEQUENCE</scope>
    <source>
        <strain evidence="3">BPL690</strain>
    </source>
</reference>
<name>A0AAD4LXW8_9AGAM</name>
<dbReference type="PRINTS" id="PR00111">
    <property type="entry name" value="ABHYDROLASE"/>
</dbReference>
<dbReference type="Pfam" id="PF12697">
    <property type="entry name" value="Abhydrolase_6"/>
    <property type="match status" value="1"/>
</dbReference>
<dbReference type="GO" id="GO:0006660">
    <property type="term" value="P:phosphatidylserine catabolic process"/>
    <property type="evidence" value="ECO:0007669"/>
    <property type="project" value="TreeGrafter"/>
</dbReference>
<keyword evidence="1" id="KW-1133">Transmembrane helix</keyword>
<dbReference type="PANTHER" id="PTHR12277">
    <property type="entry name" value="ALPHA/BETA HYDROLASE DOMAIN-CONTAINING PROTEIN"/>
    <property type="match status" value="1"/>
</dbReference>
<proteinExistence type="predicted"/>
<dbReference type="InterPro" id="IPR029058">
    <property type="entry name" value="AB_hydrolase_fold"/>
</dbReference>
<dbReference type="AlphaFoldDB" id="A0AAD4LXW8"/>
<protein>
    <submittedName>
        <fullName evidence="3">Alpha/beta-hydrolase</fullName>
    </submittedName>
</protein>
<dbReference type="GO" id="GO:0004622">
    <property type="term" value="F:phosphatidylcholine lysophospholipase activity"/>
    <property type="evidence" value="ECO:0007669"/>
    <property type="project" value="TreeGrafter"/>
</dbReference>
<evidence type="ECO:0000313" key="3">
    <source>
        <dbReference type="EMBL" id="KAI0294478.1"/>
    </source>
</evidence>
<dbReference type="EMBL" id="WTXG01000074">
    <property type="protein sequence ID" value="KAI0294478.1"/>
    <property type="molecule type" value="Genomic_DNA"/>
</dbReference>
<evidence type="ECO:0000313" key="4">
    <source>
        <dbReference type="Proteomes" id="UP001203297"/>
    </source>
</evidence>
<evidence type="ECO:0000259" key="2">
    <source>
        <dbReference type="Pfam" id="PF12697"/>
    </source>
</evidence>
<organism evidence="3 4">
    <name type="scientific">Multifurca ochricompacta</name>
    <dbReference type="NCBI Taxonomy" id="376703"/>
    <lineage>
        <taxon>Eukaryota</taxon>
        <taxon>Fungi</taxon>
        <taxon>Dikarya</taxon>
        <taxon>Basidiomycota</taxon>
        <taxon>Agaricomycotina</taxon>
        <taxon>Agaricomycetes</taxon>
        <taxon>Russulales</taxon>
        <taxon>Russulaceae</taxon>
        <taxon>Multifurca</taxon>
    </lineage>
</organism>
<keyword evidence="1" id="KW-0812">Transmembrane</keyword>
<evidence type="ECO:0000256" key="1">
    <source>
        <dbReference type="SAM" id="Phobius"/>
    </source>
</evidence>
<dbReference type="GO" id="GO:0052651">
    <property type="term" value="P:monoacylglycerol catabolic process"/>
    <property type="evidence" value="ECO:0007669"/>
    <property type="project" value="TreeGrafter"/>
</dbReference>
<dbReference type="SUPFAM" id="SSF53474">
    <property type="entry name" value="alpha/beta-Hydrolases"/>
    <property type="match status" value="1"/>
</dbReference>
<dbReference type="GO" id="GO:0047372">
    <property type="term" value="F:monoacylglycerol lipase activity"/>
    <property type="evidence" value="ECO:0007669"/>
    <property type="project" value="TreeGrafter"/>
</dbReference>
<gene>
    <name evidence="3" type="ORF">B0F90DRAFT_1285222</name>
</gene>
<dbReference type="GO" id="GO:0005789">
    <property type="term" value="C:endoplasmic reticulum membrane"/>
    <property type="evidence" value="ECO:0007669"/>
    <property type="project" value="TreeGrafter"/>
</dbReference>